<organism evidence="2 3">
    <name type="scientific">Sulfidibacter corallicola</name>
    <dbReference type="NCBI Taxonomy" id="2818388"/>
    <lineage>
        <taxon>Bacteria</taxon>
        <taxon>Pseudomonadati</taxon>
        <taxon>Acidobacteriota</taxon>
        <taxon>Holophagae</taxon>
        <taxon>Acanthopleuribacterales</taxon>
        <taxon>Acanthopleuribacteraceae</taxon>
        <taxon>Sulfidibacter</taxon>
    </lineage>
</organism>
<sequence length="227" mass="25979">MSQAPLIRIFWGMLGAFTFSMIALLLIALIISLTDHALEITTAISRDGKLAFSEFMVVTCFLLLIGSLVAGFIVYGFLNIESKSKTWFSVFVVLIFSIFLYFGLKKNRNLDRVRYEIRFASNCPLEEVYSIDEYNGFSGTTYSQDELARSLSQEFTFSSEMDVLDTGEVTIFYKSGEMAFTFDVKELQKSGWSDWRKPDSIPHSTTEFKESCLGRKTQIRFLIIKEH</sequence>
<evidence type="ECO:0000313" key="3">
    <source>
        <dbReference type="Proteomes" id="UP000663929"/>
    </source>
</evidence>
<dbReference type="KEGG" id="scor:J3U87_23775"/>
<reference evidence="2" key="1">
    <citation type="submission" date="2021-03" db="EMBL/GenBank/DDBJ databases">
        <title>Acanthopleuribacteraceae sp. M133.</title>
        <authorList>
            <person name="Wang G."/>
        </authorList>
    </citation>
    <scope>NUCLEOTIDE SEQUENCE</scope>
    <source>
        <strain evidence="2">M133</strain>
    </source>
</reference>
<evidence type="ECO:0000256" key="1">
    <source>
        <dbReference type="SAM" id="Phobius"/>
    </source>
</evidence>
<keyword evidence="1" id="KW-1133">Transmembrane helix</keyword>
<dbReference type="Proteomes" id="UP000663929">
    <property type="component" value="Chromosome"/>
</dbReference>
<feature type="transmembrane region" description="Helical" evidence="1">
    <location>
        <begin position="55"/>
        <end position="80"/>
    </location>
</feature>
<keyword evidence="3" id="KW-1185">Reference proteome</keyword>
<gene>
    <name evidence="2" type="ORF">J3U87_23775</name>
</gene>
<dbReference type="RefSeq" id="WP_237378264.1">
    <property type="nucleotide sequence ID" value="NZ_CP071793.1"/>
</dbReference>
<accession>A0A8A4TIE3</accession>
<feature type="transmembrane region" description="Helical" evidence="1">
    <location>
        <begin position="6"/>
        <end position="34"/>
    </location>
</feature>
<keyword evidence="1" id="KW-0472">Membrane</keyword>
<proteinExistence type="predicted"/>
<protein>
    <submittedName>
        <fullName evidence="2">Uncharacterized protein</fullName>
    </submittedName>
</protein>
<dbReference type="EMBL" id="CP071793">
    <property type="protein sequence ID" value="QTD48611.1"/>
    <property type="molecule type" value="Genomic_DNA"/>
</dbReference>
<dbReference type="AlphaFoldDB" id="A0A8A4TIE3"/>
<evidence type="ECO:0000313" key="2">
    <source>
        <dbReference type="EMBL" id="QTD48611.1"/>
    </source>
</evidence>
<name>A0A8A4TIE3_SULCO</name>
<feature type="transmembrane region" description="Helical" evidence="1">
    <location>
        <begin position="86"/>
        <end position="104"/>
    </location>
</feature>
<keyword evidence="1" id="KW-0812">Transmembrane</keyword>